<proteinExistence type="predicted"/>
<dbReference type="EMBL" id="FNHD01000012">
    <property type="protein sequence ID" value="SDM08156.1"/>
    <property type="molecule type" value="Genomic_DNA"/>
</dbReference>
<sequence>MKKLLLTSLLGLALLLPTAISASDNSTASAKELSFSKGKKKKSKKSKSKRTSAASRNRGCTYNGHTLYVGKRGGCYYIAGNSKEYVDRSYCSGCN</sequence>
<organism evidence="3 4">
    <name type="scientific">Chryseobacterium taihuense</name>
    <dbReference type="NCBI Taxonomy" id="1141221"/>
    <lineage>
        <taxon>Bacteria</taxon>
        <taxon>Pseudomonadati</taxon>
        <taxon>Bacteroidota</taxon>
        <taxon>Flavobacteriia</taxon>
        <taxon>Flavobacteriales</taxon>
        <taxon>Weeksellaceae</taxon>
        <taxon>Chryseobacterium group</taxon>
        <taxon>Chryseobacterium</taxon>
    </lineage>
</organism>
<accession>A0ABY0QXH4</accession>
<feature type="region of interest" description="Disordered" evidence="1">
    <location>
        <begin position="24"/>
        <end position="58"/>
    </location>
</feature>
<dbReference type="RefSeq" id="WP_089744709.1">
    <property type="nucleotide sequence ID" value="NZ_FNHD01000012.1"/>
</dbReference>
<name>A0ABY0QXH4_9FLAO</name>
<evidence type="ECO:0000313" key="4">
    <source>
        <dbReference type="Proteomes" id="UP000199242"/>
    </source>
</evidence>
<evidence type="ECO:0000256" key="1">
    <source>
        <dbReference type="SAM" id="MobiDB-lite"/>
    </source>
</evidence>
<gene>
    <name evidence="3" type="ORF">SAMN05216273_11289</name>
</gene>
<protein>
    <submittedName>
        <fullName evidence="3">Uncharacterized protein</fullName>
    </submittedName>
</protein>
<feature type="chain" id="PRO_5045424315" evidence="2">
    <location>
        <begin position="23"/>
        <end position="95"/>
    </location>
</feature>
<dbReference type="Proteomes" id="UP000199242">
    <property type="component" value="Unassembled WGS sequence"/>
</dbReference>
<feature type="compositionally biased region" description="Basic residues" evidence="1">
    <location>
        <begin position="37"/>
        <end position="50"/>
    </location>
</feature>
<keyword evidence="2" id="KW-0732">Signal</keyword>
<evidence type="ECO:0000313" key="3">
    <source>
        <dbReference type="EMBL" id="SDM08156.1"/>
    </source>
</evidence>
<comment type="caution">
    <text evidence="3">The sequence shown here is derived from an EMBL/GenBank/DDBJ whole genome shotgun (WGS) entry which is preliminary data.</text>
</comment>
<feature type="signal peptide" evidence="2">
    <location>
        <begin position="1"/>
        <end position="22"/>
    </location>
</feature>
<keyword evidence="4" id="KW-1185">Reference proteome</keyword>
<reference evidence="3 4" key="1">
    <citation type="submission" date="2016-10" db="EMBL/GenBank/DDBJ databases">
        <authorList>
            <person name="Varghese N."/>
            <person name="Submissions S."/>
        </authorList>
    </citation>
    <scope>NUCLEOTIDE SEQUENCE [LARGE SCALE GENOMIC DNA]</scope>
    <source>
        <strain evidence="3 4">CGMCC 1.10941</strain>
    </source>
</reference>
<evidence type="ECO:0000256" key="2">
    <source>
        <dbReference type="SAM" id="SignalP"/>
    </source>
</evidence>